<sequence>MYARWYQEDPAHWGIVSVSRNNNSLIFDLTIFHSLAKSSGDFAFPEGAIFAICGKTTAFGRVYIAHEGINAQMSVPEQNFSDFVTLLNTYQEFKGVDIKVAVEDDGKSFYKLAIKVRNKIVADGINDSSFNPADTGEYLTSQKFNDYLESTDTIVVDMRNHYESEVGRFKNAYCPDADTFREELVQSLEFLTGQEDKNIIMYCTGGIRCEKASSYFKHKGFKNVYSLKGGIIQYANDVKKYNLENKFIGKNFVFDERVGERITDDIIANCHQCDKPSDRHMNCRNDDCHLLFIQCEMCEQAMSGCCTLRCQQIAALPIEEQRKLRKNRYKSPTETLSVYKSRLRPNLRDLIKERVEN</sequence>
<dbReference type="HAMAP" id="MF_00469">
    <property type="entry name" value="TrhO"/>
    <property type="match status" value="1"/>
</dbReference>
<protein>
    <recommendedName>
        <fullName evidence="4">Rhodanese domain-containing protein</fullName>
    </recommendedName>
</protein>
<evidence type="ECO:0000256" key="1">
    <source>
        <dbReference type="ARBA" id="ARBA00022694"/>
    </source>
</evidence>
<dbReference type="NCBIfam" id="NF001133">
    <property type="entry name" value="PRK00142.1-1"/>
    <property type="match status" value="1"/>
</dbReference>
<dbReference type="InterPro" id="IPR001763">
    <property type="entry name" value="Rhodanese-like_dom"/>
</dbReference>
<dbReference type="Proteomes" id="UP000682733">
    <property type="component" value="Unassembled WGS sequence"/>
</dbReference>
<dbReference type="EMBL" id="CAJOBA010002472">
    <property type="protein sequence ID" value="CAF3646367.1"/>
    <property type="molecule type" value="Genomic_DNA"/>
</dbReference>
<proteinExistence type="inferred from homology"/>
<name>A0A8S2HGQ1_9BILA</name>
<feature type="domain" description="Rhodanese" evidence="4">
    <location>
        <begin position="149"/>
        <end position="239"/>
    </location>
</feature>
<dbReference type="Gene3D" id="3.30.70.100">
    <property type="match status" value="1"/>
</dbReference>
<dbReference type="Pfam" id="PF12368">
    <property type="entry name" value="Rhodanese_C"/>
    <property type="match status" value="1"/>
</dbReference>
<evidence type="ECO:0000256" key="2">
    <source>
        <dbReference type="ARBA" id="ARBA00023002"/>
    </source>
</evidence>
<dbReference type="SUPFAM" id="SSF52821">
    <property type="entry name" value="Rhodanese/Cell cycle control phosphatase"/>
    <property type="match status" value="1"/>
</dbReference>
<evidence type="ECO:0000313" key="7">
    <source>
        <dbReference type="Proteomes" id="UP000682733"/>
    </source>
</evidence>
<dbReference type="EMBL" id="CAJNOK010002472">
    <property type="protein sequence ID" value="CAF0861559.1"/>
    <property type="molecule type" value="Genomic_DNA"/>
</dbReference>
<dbReference type="CDD" id="cd01518">
    <property type="entry name" value="RHOD_YceA"/>
    <property type="match status" value="1"/>
</dbReference>
<evidence type="ECO:0000256" key="3">
    <source>
        <dbReference type="ARBA" id="ARBA00045625"/>
    </source>
</evidence>
<keyword evidence="1" id="KW-0819">tRNA processing</keyword>
<accession>A0A8S2HGQ1</accession>
<organism evidence="6 7">
    <name type="scientific">Didymodactylos carnosus</name>
    <dbReference type="NCBI Taxonomy" id="1234261"/>
    <lineage>
        <taxon>Eukaryota</taxon>
        <taxon>Metazoa</taxon>
        <taxon>Spiralia</taxon>
        <taxon>Gnathifera</taxon>
        <taxon>Rotifera</taxon>
        <taxon>Eurotatoria</taxon>
        <taxon>Bdelloidea</taxon>
        <taxon>Philodinida</taxon>
        <taxon>Philodinidae</taxon>
        <taxon>Didymodactylos</taxon>
    </lineage>
</organism>
<dbReference type="AlphaFoldDB" id="A0A8S2HGQ1"/>
<evidence type="ECO:0000259" key="4">
    <source>
        <dbReference type="PROSITE" id="PS50206"/>
    </source>
</evidence>
<evidence type="ECO:0000313" key="6">
    <source>
        <dbReference type="EMBL" id="CAF3646367.1"/>
    </source>
</evidence>
<comment type="caution">
    <text evidence="6">The sequence shown here is derived from an EMBL/GenBank/DDBJ whole genome shotgun (WGS) entry which is preliminary data.</text>
</comment>
<dbReference type="PANTHER" id="PTHR43846">
    <property type="entry name" value="UPF0176 PROTEIN YCEA"/>
    <property type="match status" value="1"/>
</dbReference>
<dbReference type="SMART" id="SM00450">
    <property type="entry name" value="RHOD"/>
    <property type="match status" value="1"/>
</dbReference>
<dbReference type="Pfam" id="PF17773">
    <property type="entry name" value="UPF0176_N"/>
    <property type="match status" value="1"/>
</dbReference>
<dbReference type="GO" id="GO:0008033">
    <property type="term" value="P:tRNA processing"/>
    <property type="evidence" value="ECO:0007669"/>
    <property type="project" value="UniProtKB-KW"/>
</dbReference>
<dbReference type="Pfam" id="PF00581">
    <property type="entry name" value="Rhodanese"/>
    <property type="match status" value="1"/>
</dbReference>
<keyword evidence="2" id="KW-0560">Oxidoreductase</keyword>
<reference evidence="6" key="1">
    <citation type="submission" date="2021-02" db="EMBL/GenBank/DDBJ databases">
        <authorList>
            <person name="Nowell W R."/>
        </authorList>
    </citation>
    <scope>NUCLEOTIDE SEQUENCE</scope>
</reference>
<dbReference type="GO" id="GO:0016491">
    <property type="term" value="F:oxidoreductase activity"/>
    <property type="evidence" value="ECO:0007669"/>
    <property type="project" value="UniProtKB-KW"/>
</dbReference>
<dbReference type="InterPro" id="IPR036873">
    <property type="entry name" value="Rhodanese-like_dom_sf"/>
</dbReference>
<evidence type="ECO:0000313" key="5">
    <source>
        <dbReference type="EMBL" id="CAF0861559.1"/>
    </source>
</evidence>
<dbReference type="PANTHER" id="PTHR43846:SF1">
    <property type="entry name" value="TRNA URIDINE(34) HYDROXYLASE"/>
    <property type="match status" value="1"/>
</dbReference>
<feature type="non-terminal residue" evidence="6">
    <location>
        <position position="1"/>
    </location>
</feature>
<gene>
    <name evidence="5" type="ORF">OVA965_LOCUS7661</name>
    <name evidence="6" type="ORF">TMI583_LOCUS7656</name>
</gene>
<dbReference type="InterPro" id="IPR040503">
    <property type="entry name" value="TRHO_N"/>
</dbReference>
<dbReference type="InterPro" id="IPR022111">
    <property type="entry name" value="Rhodanese_C"/>
</dbReference>
<comment type="function">
    <text evidence="3">Catalyzes oxygen-dependent 5-hydroxyuridine (ho5U) modification at position 34 in tRNAs, the first step in 5-carboxymethoxyuridine (cmo5U) biosynthesis. May be part of an alternate pathway, which is able to bypass cmo5U biogenesis in a subset of tRNAs under aerobic conditions.</text>
</comment>
<dbReference type="Gene3D" id="3.40.250.10">
    <property type="entry name" value="Rhodanese-like domain"/>
    <property type="match status" value="1"/>
</dbReference>
<dbReference type="InterPro" id="IPR020936">
    <property type="entry name" value="TrhO"/>
</dbReference>
<dbReference type="Proteomes" id="UP000677228">
    <property type="component" value="Unassembled WGS sequence"/>
</dbReference>
<dbReference type="PROSITE" id="PS50206">
    <property type="entry name" value="RHODANESE_3"/>
    <property type="match status" value="1"/>
</dbReference>